<protein>
    <submittedName>
        <fullName evidence="2">Uncharacterized protein</fullName>
    </submittedName>
</protein>
<gene>
    <name evidence="2" type="ORF">F511_13885</name>
</gene>
<accession>A0A2Z7C5R2</accession>
<proteinExistence type="predicted"/>
<evidence type="ECO:0000256" key="1">
    <source>
        <dbReference type="SAM" id="MobiDB-lite"/>
    </source>
</evidence>
<keyword evidence="3" id="KW-1185">Reference proteome</keyword>
<evidence type="ECO:0000313" key="2">
    <source>
        <dbReference type="EMBL" id="KZV42275.1"/>
    </source>
</evidence>
<organism evidence="2 3">
    <name type="scientific">Dorcoceras hygrometricum</name>
    <dbReference type="NCBI Taxonomy" id="472368"/>
    <lineage>
        <taxon>Eukaryota</taxon>
        <taxon>Viridiplantae</taxon>
        <taxon>Streptophyta</taxon>
        <taxon>Embryophyta</taxon>
        <taxon>Tracheophyta</taxon>
        <taxon>Spermatophyta</taxon>
        <taxon>Magnoliopsida</taxon>
        <taxon>eudicotyledons</taxon>
        <taxon>Gunneridae</taxon>
        <taxon>Pentapetalae</taxon>
        <taxon>asterids</taxon>
        <taxon>lamiids</taxon>
        <taxon>Lamiales</taxon>
        <taxon>Gesneriaceae</taxon>
        <taxon>Didymocarpoideae</taxon>
        <taxon>Trichosporeae</taxon>
        <taxon>Loxocarpinae</taxon>
        <taxon>Dorcoceras</taxon>
    </lineage>
</organism>
<dbReference type="EMBL" id="KQ999278">
    <property type="protein sequence ID" value="KZV42275.1"/>
    <property type="molecule type" value="Genomic_DNA"/>
</dbReference>
<evidence type="ECO:0000313" key="3">
    <source>
        <dbReference type="Proteomes" id="UP000250235"/>
    </source>
</evidence>
<dbReference type="AlphaFoldDB" id="A0A2Z7C5R2"/>
<dbReference type="Proteomes" id="UP000250235">
    <property type="component" value="Unassembled WGS sequence"/>
</dbReference>
<reference evidence="2 3" key="1">
    <citation type="journal article" date="2015" name="Proc. Natl. Acad. Sci. U.S.A.">
        <title>The resurrection genome of Boea hygrometrica: A blueprint for survival of dehydration.</title>
        <authorList>
            <person name="Xiao L."/>
            <person name="Yang G."/>
            <person name="Zhang L."/>
            <person name="Yang X."/>
            <person name="Zhao S."/>
            <person name="Ji Z."/>
            <person name="Zhou Q."/>
            <person name="Hu M."/>
            <person name="Wang Y."/>
            <person name="Chen M."/>
            <person name="Xu Y."/>
            <person name="Jin H."/>
            <person name="Xiao X."/>
            <person name="Hu G."/>
            <person name="Bao F."/>
            <person name="Hu Y."/>
            <person name="Wan P."/>
            <person name="Li L."/>
            <person name="Deng X."/>
            <person name="Kuang T."/>
            <person name="Xiang C."/>
            <person name="Zhu J.K."/>
            <person name="Oliver M.J."/>
            <person name="He Y."/>
        </authorList>
    </citation>
    <scope>NUCLEOTIDE SEQUENCE [LARGE SCALE GENOMIC DNA]</scope>
    <source>
        <strain evidence="3">cv. XS01</strain>
    </source>
</reference>
<feature type="region of interest" description="Disordered" evidence="1">
    <location>
        <begin position="96"/>
        <end position="133"/>
    </location>
</feature>
<sequence length="254" mass="28269">MVKMFRSLEESGLRGFLGVSGSVFEGALIEFFTNASVIVGTIVSTISKRWMVITSDVFVEMFQLLTEGMVIFSDPPAKAVVEMKVLFSSTGVPFRTPNKKKDMKKNRMKRTKPVNPTVDDQAESSPAPNPDIAAAAEGVSTSGAQEKDVGRHVSDGFSVFAPVEIRKGALPAGYSGHTGQGGTQIHLFDKWCRFRTGYMLNKITSMKLVEEFAKIEDLLLPWAETKKVNELLQRRELIRYKMVEQRMCKVVAEH</sequence>
<dbReference type="OrthoDB" id="1751168at2759"/>
<name>A0A2Z7C5R2_9LAMI</name>
<feature type="compositionally biased region" description="Basic residues" evidence="1">
    <location>
        <begin position="97"/>
        <end position="112"/>
    </location>
</feature>